<keyword evidence="12" id="KW-1185">Reference proteome</keyword>
<protein>
    <submittedName>
        <fullName evidence="11">Uncharacterized protein</fullName>
    </submittedName>
</protein>
<accession>A0ABD2QD58</accession>
<proteinExistence type="predicted"/>
<sequence>MKFRIGSQVEITEDFAYVPEIIYDFYLSIGVRSIFAWQAECLRLPGVLTRKKNLVYSAPTSAGKTLVAELILLKTLLETDKKVFFILPYVSVSHEKMIYLKKMLSRFSIKVGGFMGALTPHGGLNAVRVALCTIEKANGLINRLIEQDKLDDLGLVVVDELHMVGDTHRGYILELLLTKLLAYSTINTSTSTIDPTLPVQIVGMSATLPNLPVVADWLNAKVYISDFRPIELKEFLLIKDPAKLSVYKITGSVSNPLEEISNDDESLRSIIPADLNMSLDDEDGVFGCILKTVMDGNGVLVFCPIKKQCELLSSSLASKQYFESRESTDKISIAYRLGQRIDRDSLTLLVNRLEACPAGLDKMLFKSLGFGVAFHHAGLTIEEREIIENGFRSGIIKVLIATSTLCSGVNLPARRVIIRSIDFNRSIIDMLTYKQMAGRAGRKGVDTEGPSVLTQTLLEVSLVQCVKPLEFSTLSEAITYLKSTLLYALESKKGDLSIHSTSTENLTIDNSLRPTASQTTDFETNSRLARLEKLVRHAISRLRKTKCVQVQKVQLNEKTVRKVHPTPLGRALLASAIGTGHGLLVFDEIDRARRSIALDTDLHLVFLVSLFT</sequence>
<dbReference type="PANTHER" id="PTHR47961:SF6">
    <property type="entry name" value="DNA-DIRECTED DNA POLYMERASE"/>
    <property type="match status" value="1"/>
</dbReference>
<feature type="domain" description="Helicase ATP-binding" evidence="9">
    <location>
        <begin position="45"/>
        <end position="226"/>
    </location>
</feature>
<keyword evidence="8" id="KW-0539">Nucleus</keyword>
<dbReference type="PANTHER" id="PTHR47961">
    <property type="entry name" value="DNA POLYMERASE THETA, PUTATIVE (AFU_ORTHOLOGUE AFUA_1G05260)-RELATED"/>
    <property type="match status" value="1"/>
</dbReference>
<evidence type="ECO:0000256" key="8">
    <source>
        <dbReference type="ARBA" id="ARBA00023242"/>
    </source>
</evidence>
<dbReference type="InterPro" id="IPR050474">
    <property type="entry name" value="Hel308_SKI2-like"/>
</dbReference>
<dbReference type="GO" id="GO:0006281">
    <property type="term" value="P:DNA repair"/>
    <property type="evidence" value="ECO:0007669"/>
    <property type="project" value="UniProtKB-KW"/>
</dbReference>
<keyword evidence="4" id="KW-0378">Hydrolase</keyword>
<evidence type="ECO:0000259" key="10">
    <source>
        <dbReference type="PROSITE" id="PS51194"/>
    </source>
</evidence>
<dbReference type="GO" id="GO:0005524">
    <property type="term" value="F:ATP binding"/>
    <property type="evidence" value="ECO:0007669"/>
    <property type="project" value="UniProtKB-KW"/>
</dbReference>
<comment type="subcellular location">
    <subcellularLocation>
        <location evidence="1">Nucleus</location>
    </subcellularLocation>
</comment>
<dbReference type="FunFam" id="3.40.50.300:FF:000813">
    <property type="entry name" value="helicase POLQ-like isoform X1"/>
    <property type="match status" value="1"/>
</dbReference>
<dbReference type="InterPro" id="IPR014001">
    <property type="entry name" value="Helicase_ATP-bd"/>
</dbReference>
<dbReference type="GO" id="GO:0005634">
    <property type="term" value="C:nucleus"/>
    <property type="evidence" value="ECO:0007669"/>
    <property type="project" value="UniProtKB-SubCell"/>
</dbReference>
<evidence type="ECO:0000256" key="7">
    <source>
        <dbReference type="ARBA" id="ARBA00023204"/>
    </source>
</evidence>
<dbReference type="InterPro" id="IPR001650">
    <property type="entry name" value="Helicase_C-like"/>
</dbReference>
<dbReference type="Pfam" id="PF00271">
    <property type="entry name" value="Helicase_C"/>
    <property type="match status" value="1"/>
</dbReference>
<evidence type="ECO:0000313" key="12">
    <source>
        <dbReference type="Proteomes" id="UP001626550"/>
    </source>
</evidence>
<keyword evidence="7" id="KW-0234">DNA repair</keyword>
<comment type="caution">
    <text evidence="11">The sequence shown here is derived from an EMBL/GenBank/DDBJ whole genome shotgun (WGS) entry which is preliminary data.</text>
</comment>
<dbReference type="InterPro" id="IPR011545">
    <property type="entry name" value="DEAD/DEAH_box_helicase_dom"/>
</dbReference>
<dbReference type="Pfam" id="PF00270">
    <property type="entry name" value="DEAD"/>
    <property type="match status" value="1"/>
</dbReference>
<keyword evidence="5" id="KW-0347">Helicase</keyword>
<dbReference type="PROSITE" id="PS51194">
    <property type="entry name" value="HELICASE_CTER"/>
    <property type="match status" value="1"/>
</dbReference>
<dbReference type="AlphaFoldDB" id="A0ABD2QD58"/>
<feature type="domain" description="Helicase C-terminal" evidence="10">
    <location>
        <begin position="285"/>
        <end position="497"/>
    </location>
</feature>
<dbReference type="CDD" id="cd18026">
    <property type="entry name" value="DEXHc_POLQ-like"/>
    <property type="match status" value="1"/>
</dbReference>
<evidence type="ECO:0000256" key="1">
    <source>
        <dbReference type="ARBA" id="ARBA00004123"/>
    </source>
</evidence>
<name>A0ABD2QD58_9PLAT</name>
<evidence type="ECO:0000313" key="11">
    <source>
        <dbReference type="EMBL" id="KAL3317475.1"/>
    </source>
</evidence>
<evidence type="ECO:0000256" key="2">
    <source>
        <dbReference type="ARBA" id="ARBA00022741"/>
    </source>
</evidence>
<evidence type="ECO:0000256" key="5">
    <source>
        <dbReference type="ARBA" id="ARBA00022806"/>
    </source>
</evidence>
<dbReference type="PROSITE" id="PS51192">
    <property type="entry name" value="HELICASE_ATP_BIND_1"/>
    <property type="match status" value="1"/>
</dbReference>
<evidence type="ECO:0000259" key="9">
    <source>
        <dbReference type="PROSITE" id="PS51192"/>
    </source>
</evidence>
<dbReference type="Proteomes" id="UP001626550">
    <property type="component" value="Unassembled WGS sequence"/>
</dbReference>
<organism evidence="11 12">
    <name type="scientific">Cichlidogyrus casuarinus</name>
    <dbReference type="NCBI Taxonomy" id="1844966"/>
    <lineage>
        <taxon>Eukaryota</taxon>
        <taxon>Metazoa</taxon>
        <taxon>Spiralia</taxon>
        <taxon>Lophotrochozoa</taxon>
        <taxon>Platyhelminthes</taxon>
        <taxon>Monogenea</taxon>
        <taxon>Monopisthocotylea</taxon>
        <taxon>Dactylogyridea</taxon>
        <taxon>Ancyrocephalidae</taxon>
        <taxon>Cichlidogyrus</taxon>
    </lineage>
</organism>
<keyword evidence="6" id="KW-0067">ATP-binding</keyword>
<keyword evidence="3" id="KW-0227">DNA damage</keyword>
<gene>
    <name evidence="11" type="ORF">Ciccas_003867</name>
</gene>
<evidence type="ECO:0000256" key="6">
    <source>
        <dbReference type="ARBA" id="ARBA00022840"/>
    </source>
</evidence>
<evidence type="ECO:0000256" key="3">
    <source>
        <dbReference type="ARBA" id="ARBA00022763"/>
    </source>
</evidence>
<dbReference type="Gene3D" id="3.40.50.300">
    <property type="entry name" value="P-loop containing nucleotide triphosphate hydrolases"/>
    <property type="match status" value="2"/>
</dbReference>
<dbReference type="GO" id="GO:0016787">
    <property type="term" value="F:hydrolase activity"/>
    <property type="evidence" value="ECO:0007669"/>
    <property type="project" value="UniProtKB-KW"/>
</dbReference>
<dbReference type="SUPFAM" id="SSF52540">
    <property type="entry name" value="P-loop containing nucleoside triphosphate hydrolases"/>
    <property type="match status" value="1"/>
</dbReference>
<dbReference type="GO" id="GO:0004386">
    <property type="term" value="F:helicase activity"/>
    <property type="evidence" value="ECO:0007669"/>
    <property type="project" value="UniProtKB-KW"/>
</dbReference>
<dbReference type="EMBL" id="JBJKFK010000378">
    <property type="protein sequence ID" value="KAL3317475.1"/>
    <property type="molecule type" value="Genomic_DNA"/>
</dbReference>
<dbReference type="SMART" id="SM00487">
    <property type="entry name" value="DEXDc"/>
    <property type="match status" value="1"/>
</dbReference>
<reference evidence="11 12" key="1">
    <citation type="submission" date="2024-11" db="EMBL/GenBank/DDBJ databases">
        <title>Adaptive evolution of stress response genes in parasites aligns with host niche diversity.</title>
        <authorList>
            <person name="Hahn C."/>
            <person name="Resl P."/>
        </authorList>
    </citation>
    <scope>NUCLEOTIDE SEQUENCE [LARGE SCALE GENOMIC DNA]</scope>
    <source>
        <strain evidence="11">EGGRZ-B1_66</strain>
        <tissue evidence="11">Body</tissue>
    </source>
</reference>
<dbReference type="InterPro" id="IPR027417">
    <property type="entry name" value="P-loop_NTPase"/>
</dbReference>
<dbReference type="CDD" id="cd18795">
    <property type="entry name" value="SF2_C_Ski2"/>
    <property type="match status" value="1"/>
</dbReference>
<keyword evidence="2" id="KW-0547">Nucleotide-binding</keyword>
<evidence type="ECO:0000256" key="4">
    <source>
        <dbReference type="ARBA" id="ARBA00022801"/>
    </source>
</evidence>
<dbReference type="SMART" id="SM00490">
    <property type="entry name" value="HELICc"/>
    <property type="match status" value="1"/>
</dbReference>